<keyword evidence="6" id="KW-0813">Transport</keyword>
<comment type="caution">
    <text evidence="8">The sequence shown here is derived from an EMBL/GenBank/DDBJ whole genome shotgun (WGS) entry which is preliminary data.</text>
</comment>
<dbReference type="InterPro" id="IPR001626">
    <property type="entry name" value="ABC_TroCD"/>
</dbReference>
<organism evidence="8 9">
    <name type="scientific">Gordonia otitidis (strain DSM 44809 / CCUG 52243 / JCM 12355 / NBRC 100426 / IFM 10032)</name>
    <dbReference type="NCBI Taxonomy" id="1108044"/>
    <lineage>
        <taxon>Bacteria</taxon>
        <taxon>Bacillati</taxon>
        <taxon>Actinomycetota</taxon>
        <taxon>Actinomycetes</taxon>
        <taxon>Mycobacteriales</taxon>
        <taxon>Gordoniaceae</taxon>
        <taxon>Gordonia</taxon>
    </lineage>
</organism>
<keyword evidence="4 7" id="KW-1133">Transmembrane helix</keyword>
<evidence type="ECO:0000313" key="8">
    <source>
        <dbReference type="EMBL" id="GAB35556.1"/>
    </source>
</evidence>
<evidence type="ECO:0000256" key="2">
    <source>
        <dbReference type="ARBA" id="ARBA00008034"/>
    </source>
</evidence>
<feature type="transmembrane region" description="Helical" evidence="7">
    <location>
        <begin position="40"/>
        <end position="64"/>
    </location>
</feature>
<reference evidence="8" key="1">
    <citation type="submission" date="2012-02" db="EMBL/GenBank/DDBJ databases">
        <title>Whole genome shotgun sequence of Gordonia otitidis NBRC 100426.</title>
        <authorList>
            <person name="Yoshida I."/>
            <person name="Hosoyama A."/>
            <person name="Tsuchikane K."/>
            <person name="Katsumata H."/>
            <person name="Yamazaki S."/>
            <person name="Fujita N."/>
        </authorList>
    </citation>
    <scope>NUCLEOTIDE SEQUENCE [LARGE SCALE GENOMIC DNA]</scope>
    <source>
        <strain evidence="8">NBRC 100426</strain>
    </source>
</reference>
<dbReference type="Gene3D" id="1.10.3470.10">
    <property type="entry name" value="ABC transporter involved in vitamin B12 uptake, BtuC"/>
    <property type="match status" value="1"/>
</dbReference>
<dbReference type="AlphaFoldDB" id="H5TPZ8"/>
<dbReference type="Pfam" id="PF00950">
    <property type="entry name" value="ABC-3"/>
    <property type="match status" value="1"/>
</dbReference>
<dbReference type="EMBL" id="BAFB01000170">
    <property type="protein sequence ID" value="GAB35556.1"/>
    <property type="molecule type" value="Genomic_DNA"/>
</dbReference>
<feature type="transmembrane region" description="Helical" evidence="7">
    <location>
        <begin position="271"/>
        <end position="288"/>
    </location>
</feature>
<evidence type="ECO:0000313" key="9">
    <source>
        <dbReference type="Proteomes" id="UP000005038"/>
    </source>
</evidence>
<comment type="subcellular location">
    <subcellularLocation>
        <location evidence="6">Cell membrane</location>
        <topology evidence="6">Multi-pass membrane protein</topology>
    </subcellularLocation>
    <subcellularLocation>
        <location evidence="1">Membrane</location>
        <topology evidence="1">Multi-pass membrane protein</topology>
    </subcellularLocation>
</comment>
<evidence type="ECO:0000256" key="1">
    <source>
        <dbReference type="ARBA" id="ARBA00004141"/>
    </source>
</evidence>
<dbReference type="InterPro" id="IPR037294">
    <property type="entry name" value="ABC_BtuC-like"/>
</dbReference>
<feature type="transmembrane region" description="Helical" evidence="7">
    <location>
        <begin position="146"/>
        <end position="179"/>
    </location>
</feature>
<dbReference type="SUPFAM" id="SSF81345">
    <property type="entry name" value="ABC transporter involved in vitamin B12 uptake, BtuC"/>
    <property type="match status" value="1"/>
</dbReference>
<evidence type="ECO:0000256" key="5">
    <source>
        <dbReference type="ARBA" id="ARBA00023136"/>
    </source>
</evidence>
<comment type="similarity">
    <text evidence="2 6">Belongs to the ABC-3 integral membrane protein family.</text>
</comment>
<dbReference type="PANTHER" id="PTHR30477">
    <property type="entry name" value="ABC-TRANSPORTER METAL-BINDING PROTEIN"/>
    <property type="match status" value="1"/>
</dbReference>
<feature type="transmembrane region" description="Helical" evidence="7">
    <location>
        <begin position="199"/>
        <end position="226"/>
    </location>
</feature>
<dbReference type="Proteomes" id="UP000005038">
    <property type="component" value="Unassembled WGS sequence"/>
</dbReference>
<protein>
    <submittedName>
        <fullName evidence="8">ABC transporter permease protein</fullName>
    </submittedName>
</protein>
<keyword evidence="3 6" id="KW-0812">Transmembrane</keyword>
<dbReference type="GO" id="GO:0055085">
    <property type="term" value="P:transmembrane transport"/>
    <property type="evidence" value="ECO:0007669"/>
    <property type="project" value="InterPro"/>
</dbReference>
<sequence length="308" mass="31623">MTIGSVAPDLATSQTAVAADVRWSDFWNFSVTADLLHYDFVLQAMLALALLGLLGGVLAPLIVVRQMSFAVHGASELSVTGAAAALLAGISVNVGGIIGAVVAAGVFGYLGNKARERDSVIGVVLAFGLGLGVLFLALYGRIGTGFALLTGQVVSVGVQGLTAIAITTVVVLGVLALIYRPLLFASLDPRVAEANGVPMRALSVIFAILMGLACAQGVQIIGALLVMSLMITPGAAAARLTANPTLMMVLSVIFAEIAAVGGLILSLAPKLPVSVFVTTISFIIYVICRQIGARREHTTRRIIDAVSA</sequence>
<feature type="transmembrane region" description="Helical" evidence="7">
    <location>
        <begin position="119"/>
        <end position="139"/>
    </location>
</feature>
<gene>
    <name evidence="8" type="ORF">GOOTI_170_00230</name>
</gene>
<evidence type="ECO:0000256" key="3">
    <source>
        <dbReference type="ARBA" id="ARBA00022692"/>
    </source>
</evidence>
<dbReference type="RefSeq" id="WP_007239768.1">
    <property type="nucleotide sequence ID" value="NZ_BAFB01000170.1"/>
</dbReference>
<name>H5TPZ8_GORO1</name>
<keyword evidence="9" id="KW-1185">Reference proteome</keyword>
<dbReference type="OrthoDB" id="2375762at2"/>
<feature type="transmembrane region" description="Helical" evidence="7">
    <location>
        <begin position="85"/>
        <end position="107"/>
    </location>
</feature>
<accession>H5TPZ8</accession>
<keyword evidence="5 7" id="KW-0472">Membrane</keyword>
<dbReference type="GO" id="GO:0043190">
    <property type="term" value="C:ATP-binding cassette (ABC) transporter complex"/>
    <property type="evidence" value="ECO:0007669"/>
    <property type="project" value="InterPro"/>
</dbReference>
<feature type="transmembrane region" description="Helical" evidence="7">
    <location>
        <begin position="246"/>
        <end position="265"/>
    </location>
</feature>
<evidence type="ECO:0000256" key="6">
    <source>
        <dbReference type="RuleBase" id="RU003943"/>
    </source>
</evidence>
<evidence type="ECO:0000256" key="4">
    <source>
        <dbReference type="ARBA" id="ARBA00022989"/>
    </source>
</evidence>
<proteinExistence type="inferred from homology"/>
<evidence type="ECO:0000256" key="7">
    <source>
        <dbReference type="SAM" id="Phobius"/>
    </source>
</evidence>
<dbReference type="STRING" id="1108044.GOOTI_170_00230"/>
<dbReference type="PANTHER" id="PTHR30477:SF0">
    <property type="entry name" value="METAL TRANSPORT SYSTEM MEMBRANE PROTEIN TM_0125-RELATED"/>
    <property type="match status" value="1"/>
</dbReference>